<reference evidence="10" key="1">
    <citation type="journal article" date="2014" name="PLoS ONE">
        <title>Transcriptome-Based Identification of ABC Transporters in the Western Tarnished Plant Bug Lygus hesperus.</title>
        <authorList>
            <person name="Hull J.J."/>
            <person name="Chaney K."/>
            <person name="Geib S.M."/>
            <person name="Fabrick J.A."/>
            <person name="Brent C.S."/>
            <person name="Walsh D."/>
            <person name="Lavine L.C."/>
        </authorList>
    </citation>
    <scope>NUCLEOTIDE SEQUENCE</scope>
</reference>
<dbReference type="PANTHER" id="PTHR46685:SF1">
    <property type="entry name" value="SMALL RIBOSOMAL SUBUNIT PROTEIN US15M"/>
    <property type="match status" value="1"/>
</dbReference>
<comment type="subcellular location">
    <subcellularLocation>
        <location evidence="1">Mitochondrion</location>
    </subcellularLocation>
</comment>
<keyword evidence="3" id="KW-0809">Transit peptide</keyword>
<proteinExistence type="inferred from homology"/>
<dbReference type="SUPFAM" id="SSF47060">
    <property type="entry name" value="S15/NS1 RNA-binding domain"/>
    <property type="match status" value="1"/>
</dbReference>
<keyword evidence="5" id="KW-0496">Mitochondrion</keyword>
<keyword evidence="6 9" id="KW-0687">Ribonucleoprotein</keyword>
<dbReference type="SMART" id="SM01387">
    <property type="entry name" value="Ribosomal_S15"/>
    <property type="match status" value="1"/>
</dbReference>
<dbReference type="EMBL" id="GBHO01003429">
    <property type="protein sequence ID" value="JAG40175.1"/>
    <property type="molecule type" value="Transcribed_RNA"/>
</dbReference>
<evidence type="ECO:0000256" key="7">
    <source>
        <dbReference type="ARBA" id="ARBA00035249"/>
    </source>
</evidence>
<dbReference type="Gene3D" id="1.10.287.10">
    <property type="entry name" value="S15/NS1, RNA-binding"/>
    <property type="match status" value="1"/>
</dbReference>
<accession>A0A0A9ZEE7</accession>
<protein>
    <recommendedName>
        <fullName evidence="7">Small ribosomal subunit protein uS15m</fullName>
    </recommendedName>
    <alternativeName>
        <fullName evidence="8">28S ribosomal protein S15, mitochondrial</fullName>
    </alternativeName>
</protein>
<dbReference type="PANTHER" id="PTHR46685">
    <property type="entry name" value="28S RIBOSOMAL PROTEIN S15, MITOCHONDRIAL"/>
    <property type="match status" value="1"/>
</dbReference>
<evidence type="ECO:0000256" key="4">
    <source>
        <dbReference type="ARBA" id="ARBA00022980"/>
    </source>
</evidence>
<reference evidence="10" key="2">
    <citation type="submission" date="2014-07" db="EMBL/GenBank/DDBJ databases">
        <authorList>
            <person name="Hull J."/>
        </authorList>
    </citation>
    <scope>NUCLEOTIDE SEQUENCE</scope>
</reference>
<dbReference type="AlphaFoldDB" id="A0A0A9ZEE7"/>
<comment type="similarity">
    <text evidence="2 9">Belongs to the universal ribosomal protein uS15 family.</text>
</comment>
<dbReference type="InterPro" id="IPR009068">
    <property type="entry name" value="uS15_NS1_RNA-bd_sf"/>
</dbReference>
<dbReference type="EMBL" id="GBHO01003426">
    <property type="protein sequence ID" value="JAG40178.1"/>
    <property type="molecule type" value="Transcribed_RNA"/>
</dbReference>
<evidence type="ECO:0000256" key="2">
    <source>
        <dbReference type="ARBA" id="ARBA00008434"/>
    </source>
</evidence>
<dbReference type="Pfam" id="PF00312">
    <property type="entry name" value="Ribosomal_S15"/>
    <property type="match status" value="1"/>
</dbReference>
<evidence type="ECO:0000256" key="6">
    <source>
        <dbReference type="ARBA" id="ARBA00023274"/>
    </source>
</evidence>
<evidence type="ECO:0000313" key="10">
    <source>
        <dbReference type="EMBL" id="JAG40175.1"/>
    </source>
</evidence>
<dbReference type="GO" id="GO:0032543">
    <property type="term" value="P:mitochondrial translation"/>
    <property type="evidence" value="ECO:0007669"/>
    <property type="project" value="TreeGrafter"/>
</dbReference>
<evidence type="ECO:0000313" key="11">
    <source>
        <dbReference type="EMBL" id="JAG40178.1"/>
    </source>
</evidence>
<evidence type="ECO:0000256" key="9">
    <source>
        <dbReference type="RuleBase" id="RU003919"/>
    </source>
</evidence>
<name>A0A0A9ZEE7_LYGHE</name>
<sequence length="288" mass="34413">MSRLQLLRHCSQTLLRNNLDYLLSRNLSLSSPCALKSNLPIKWNRPEKIPCYKPEKSGDLEPLMELDVKSVTPLEFRDSEELQSADERIKRLFTLEFFPYSKTREVLREEYMSKVKRHLLDERSPEARISRFTANIRALQAQYEKCPQNKDMKVRLKQKIDKRKRLLLELREQDYKCYEYLLEKLNLEYKPYPPKTVYMRVERKRSLRMLTDEYCDKIINTKLDNYKKQLDSQKESFLENKIEKLKFIMKEEKECGAPPSVTECDIAEVEKQLGEWRAAVLKNKSESQ</sequence>
<evidence type="ECO:0000256" key="8">
    <source>
        <dbReference type="ARBA" id="ARBA00035528"/>
    </source>
</evidence>
<dbReference type="InterPro" id="IPR052137">
    <property type="entry name" value="uS15_ribosomal"/>
</dbReference>
<evidence type="ECO:0000256" key="5">
    <source>
        <dbReference type="ARBA" id="ARBA00023128"/>
    </source>
</evidence>
<organism evidence="10">
    <name type="scientific">Lygus hesperus</name>
    <name type="common">Western plant bug</name>
    <dbReference type="NCBI Taxonomy" id="30085"/>
    <lineage>
        <taxon>Eukaryota</taxon>
        <taxon>Metazoa</taxon>
        <taxon>Ecdysozoa</taxon>
        <taxon>Arthropoda</taxon>
        <taxon>Hexapoda</taxon>
        <taxon>Insecta</taxon>
        <taxon>Pterygota</taxon>
        <taxon>Neoptera</taxon>
        <taxon>Paraneoptera</taxon>
        <taxon>Hemiptera</taxon>
        <taxon>Heteroptera</taxon>
        <taxon>Panheteroptera</taxon>
        <taxon>Cimicomorpha</taxon>
        <taxon>Miridae</taxon>
        <taxon>Mirini</taxon>
        <taxon>Lygus</taxon>
    </lineage>
</organism>
<evidence type="ECO:0000256" key="3">
    <source>
        <dbReference type="ARBA" id="ARBA00022946"/>
    </source>
</evidence>
<dbReference type="InterPro" id="IPR000589">
    <property type="entry name" value="Ribosomal_uS15"/>
</dbReference>
<dbReference type="GO" id="GO:0003723">
    <property type="term" value="F:RNA binding"/>
    <property type="evidence" value="ECO:0007669"/>
    <property type="project" value="TreeGrafter"/>
</dbReference>
<dbReference type="GO" id="GO:0005763">
    <property type="term" value="C:mitochondrial small ribosomal subunit"/>
    <property type="evidence" value="ECO:0007669"/>
    <property type="project" value="TreeGrafter"/>
</dbReference>
<gene>
    <name evidence="10" type="primary">bonsai_1</name>
    <name evidence="11" type="synonym">bonsai_2</name>
    <name evidence="10" type="ORF">CM83_46953</name>
    <name evidence="11" type="ORF">CM83_46954</name>
</gene>
<dbReference type="GO" id="GO:0003735">
    <property type="term" value="F:structural constituent of ribosome"/>
    <property type="evidence" value="ECO:0007669"/>
    <property type="project" value="InterPro"/>
</dbReference>
<evidence type="ECO:0000256" key="1">
    <source>
        <dbReference type="ARBA" id="ARBA00004173"/>
    </source>
</evidence>
<keyword evidence="4 9" id="KW-0689">Ribosomal protein</keyword>